<comment type="caution">
    <text evidence="4">The sequence shown here is derived from an EMBL/GenBank/DDBJ whole genome shotgun (WGS) entry which is preliminary data.</text>
</comment>
<dbReference type="InterPro" id="IPR009057">
    <property type="entry name" value="Homeodomain-like_sf"/>
</dbReference>
<evidence type="ECO:0000256" key="2">
    <source>
        <dbReference type="PROSITE-ProRule" id="PRU00335"/>
    </source>
</evidence>
<evidence type="ECO:0000313" key="4">
    <source>
        <dbReference type="EMBL" id="MFC7705578.1"/>
    </source>
</evidence>
<evidence type="ECO:0000313" key="5">
    <source>
        <dbReference type="Proteomes" id="UP001596516"/>
    </source>
</evidence>
<dbReference type="PROSITE" id="PS50977">
    <property type="entry name" value="HTH_TETR_2"/>
    <property type="match status" value="1"/>
</dbReference>
<name>A0ABW2UNM5_9RHOB</name>
<keyword evidence="1 2" id="KW-0238">DNA-binding</keyword>
<feature type="domain" description="HTH tetR-type" evidence="3">
    <location>
        <begin position="11"/>
        <end position="71"/>
    </location>
</feature>
<dbReference type="Pfam" id="PF00440">
    <property type="entry name" value="TetR_N"/>
    <property type="match status" value="1"/>
</dbReference>
<gene>
    <name evidence="4" type="ORF">ACFQXB_15410</name>
</gene>
<dbReference type="InterPro" id="IPR001647">
    <property type="entry name" value="HTH_TetR"/>
</dbReference>
<dbReference type="RefSeq" id="WP_377405625.1">
    <property type="nucleotide sequence ID" value="NZ_JBHTFQ010000008.1"/>
</dbReference>
<dbReference type="EMBL" id="JBHTFQ010000008">
    <property type="protein sequence ID" value="MFC7705578.1"/>
    <property type="molecule type" value="Genomic_DNA"/>
</dbReference>
<evidence type="ECO:0000256" key="1">
    <source>
        <dbReference type="ARBA" id="ARBA00023125"/>
    </source>
</evidence>
<dbReference type="InterPro" id="IPR050109">
    <property type="entry name" value="HTH-type_TetR-like_transc_reg"/>
</dbReference>
<dbReference type="Proteomes" id="UP001596516">
    <property type="component" value="Unassembled WGS sequence"/>
</dbReference>
<feature type="DNA-binding region" description="H-T-H motif" evidence="2">
    <location>
        <begin position="34"/>
        <end position="53"/>
    </location>
</feature>
<protein>
    <submittedName>
        <fullName evidence="4">TetR/AcrR family transcriptional regulator</fullName>
    </submittedName>
</protein>
<dbReference type="Gene3D" id="1.10.357.10">
    <property type="entry name" value="Tetracycline Repressor, domain 2"/>
    <property type="match status" value="1"/>
</dbReference>
<dbReference type="PANTHER" id="PTHR30055:SF223">
    <property type="entry name" value="HTH-TYPE TRANSCRIPTIONAL REGULATOR UIDR"/>
    <property type="match status" value="1"/>
</dbReference>
<evidence type="ECO:0000259" key="3">
    <source>
        <dbReference type="PROSITE" id="PS50977"/>
    </source>
</evidence>
<dbReference type="InterPro" id="IPR049484">
    <property type="entry name" value="Rv0078-like_C"/>
</dbReference>
<dbReference type="PRINTS" id="PR00455">
    <property type="entry name" value="HTHTETR"/>
</dbReference>
<reference evidence="5" key="1">
    <citation type="journal article" date="2019" name="Int. J. Syst. Evol. Microbiol.">
        <title>The Global Catalogue of Microorganisms (GCM) 10K type strain sequencing project: providing services to taxonomists for standard genome sequencing and annotation.</title>
        <authorList>
            <consortium name="The Broad Institute Genomics Platform"/>
            <consortium name="The Broad Institute Genome Sequencing Center for Infectious Disease"/>
            <person name="Wu L."/>
            <person name="Ma J."/>
        </authorList>
    </citation>
    <scope>NUCLEOTIDE SEQUENCE [LARGE SCALE GENOMIC DNA]</scope>
    <source>
        <strain evidence="5">CGMCC 1.12750</strain>
    </source>
</reference>
<accession>A0ABW2UNM5</accession>
<sequence length="202" mass="21799">MVRRTRAEMMEETRRRLLASARAAFAEKGFSATSMDDLTAAVGLTRGALYHNFGDKRGLFAAVVDQIDAEMAERARSRAATQDNLWDALLAEGCAYIEMALEAEVQRIVLRDGPAVLGDPAQWPSQNRCLDATRAAVTQLLAEGVLRPVDIEAAARLLNGAALNAALWVATCDDPAGMLPKAQDAFRMLAEGLLADRVGQRG</sequence>
<keyword evidence="5" id="KW-1185">Reference proteome</keyword>
<dbReference type="Pfam" id="PF21351">
    <property type="entry name" value="TetR_C_41"/>
    <property type="match status" value="1"/>
</dbReference>
<proteinExistence type="predicted"/>
<organism evidence="4 5">
    <name type="scientific">Plastorhodobacter daqingensis</name>
    <dbReference type="NCBI Taxonomy" id="1387281"/>
    <lineage>
        <taxon>Bacteria</taxon>
        <taxon>Pseudomonadati</taxon>
        <taxon>Pseudomonadota</taxon>
        <taxon>Alphaproteobacteria</taxon>
        <taxon>Rhodobacterales</taxon>
        <taxon>Paracoccaceae</taxon>
        <taxon>Plastorhodobacter</taxon>
    </lineage>
</organism>
<dbReference type="SUPFAM" id="SSF46689">
    <property type="entry name" value="Homeodomain-like"/>
    <property type="match status" value="1"/>
</dbReference>
<dbReference type="PANTHER" id="PTHR30055">
    <property type="entry name" value="HTH-TYPE TRANSCRIPTIONAL REGULATOR RUTR"/>
    <property type="match status" value="1"/>
</dbReference>